<dbReference type="AlphaFoldDB" id="A0A9J7AVQ1"/>
<dbReference type="SUPFAM" id="SSF47413">
    <property type="entry name" value="lambda repressor-like DNA-binding domains"/>
    <property type="match status" value="1"/>
</dbReference>
<evidence type="ECO:0000256" key="4">
    <source>
        <dbReference type="ARBA" id="ARBA00023163"/>
    </source>
</evidence>
<keyword evidence="2" id="KW-0805">Transcription regulation</keyword>
<evidence type="ECO:0000313" key="7">
    <source>
        <dbReference type="Proteomes" id="UP001060336"/>
    </source>
</evidence>
<accession>A0A9J7AVQ1</accession>
<gene>
    <name evidence="6" type="ORF">NUH88_09135</name>
</gene>
<name>A0A9J7AVQ1_9PROT</name>
<comment type="similarity">
    <text evidence="1">Belongs to the ner transcriptional regulatory family.</text>
</comment>
<dbReference type="EMBL" id="CP102480">
    <property type="protein sequence ID" value="UUX51851.1"/>
    <property type="molecule type" value="Genomic_DNA"/>
</dbReference>
<evidence type="ECO:0000256" key="2">
    <source>
        <dbReference type="ARBA" id="ARBA00023015"/>
    </source>
</evidence>
<proteinExistence type="inferred from homology"/>
<evidence type="ECO:0000313" key="6">
    <source>
        <dbReference type="EMBL" id="UUX51851.1"/>
    </source>
</evidence>
<dbReference type="Gene3D" id="1.10.260.40">
    <property type="entry name" value="lambda repressor-like DNA-binding domains"/>
    <property type="match status" value="1"/>
</dbReference>
<dbReference type="InterPro" id="IPR038722">
    <property type="entry name" value="Ner_HTH_dom"/>
</dbReference>
<keyword evidence="3" id="KW-0238">DNA-binding</keyword>
<dbReference type="KEGG" id="naci:NUH88_09135"/>
<organism evidence="6 7">
    <name type="scientific">Nisaea acidiphila</name>
    <dbReference type="NCBI Taxonomy" id="1862145"/>
    <lineage>
        <taxon>Bacteria</taxon>
        <taxon>Pseudomonadati</taxon>
        <taxon>Pseudomonadota</taxon>
        <taxon>Alphaproteobacteria</taxon>
        <taxon>Rhodospirillales</taxon>
        <taxon>Thalassobaculaceae</taxon>
        <taxon>Nisaea</taxon>
    </lineage>
</organism>
<dbReference type="Pfam" id="PF13693">
    <property type="entry name" value="HTH_35"/>
    <property type="match status" value="1"/>
</dbReference>
<keyword evidence="7" id="KW-1185">Reference proteome</keyword>
<evidence type="ECO:0000259" key="5">
    <source>
        <dbReference type="Pfam" id="PF13693"/>
    </source>
</evidence>
<reference evidence="6" key="1">
    <citation type="submission" date="2022-08" db="EMBL/GenBank/DDBJ databases">
        <title>Nisaea acidiphila sp. nov., isolated from a marine algal debris and emended description of the genus Nisaea Urios et al. 2008.</title>
        <authorList>
            <person name="Kwon K."/>
        </authorList>
    </citation>
    <scope>NUCLEOTIDE SEQUENCE</scope>
    <source>
        <strain evidence="6">MEBiC11861</strain>
    </source>
</reference>
<sequence>MDVLRQEQTDDAWDSIRIKGELQRRGLSLAELSRRHGYHANSAARALRVSWPEMERIIADALDEKPETLWPDRYVDGVPRKYLPRKQAGG</sequence>
<evidence type="ECO:0000256" key="1">
    <source>
        <dbReference type="ARBA" id="ARBA00006157"/>
    </source>
</evidence>
<dbReference type="Proteomes" id="UP001060336">
    <property type="component" value="Chromosome"/>
</dbReference>
<dbReference type="InterPro" id="IPR010982">
    <property type="entry name" value="Lambda_DNA-bd_dom_sf"/>
</dbReference>
<dbReference type="RefSeq" id="WP_257771579.1">
    <property type="nucleotide sequence ID" value="NZ_CP102480.1"/>
</dbReference>
<feature type="domain" description="Ner winged helix-turn-helix DNA-binding" evidence="5">
    <location>
        <begin position="13"/>
        <end position="86"/>
    </location>
</feature>
<protein>
    <submittedName>
        <fullName evidence="6">Helix-turn-helix domain-containing protein</fullName>
    </submittedName>
</protein>
<keyword evidence="4" id="KW-0804">Transcription</keyword>
<dbReference type="GO" id="GO:0003677">
    <property type="term" value="F:DNA binding"/>
    <property type="evidence" value="ECO:0007669"/>
    <property type="project" value="UniProtKB-KW"/>
</dbReference>
<evidence type="ECO:0000256" key="3">
    <source>
        <dbReference type="ARBA" id="ARBA00023125"/>
    </source>
</evidence>